<evidence type="ECO:0000313" key="1">
    <source>
        <dbReference type="EnsemblPlants" id="ORUFI12G02640.1"/>
    </source>
</evidence>
<reference evidence="1" key="2">
    <citation type="submission" date="2015-06" db="UniProtKB">
        <authorList>
            <consortium name="EnsemblPlants"/>
        </authorList>
    </citation>
    <scope>IDENTIFICATION</scope>
</reference>
<protein>
    <submittedName>
        <fullName evidence="1">Uncharacterized protein</fullName>
    </submittedName>
</protein>
<dbReference type="OMA" id="KHLEPMS"/>
<accession>A0A0E0RDI7</accession>
<evidence type="ECO:0000313" key="2">
    <source>
        <dbReference type="Proteomes" id="UP000008022"/>
    </source>
</evidence>
<organism evidence="1 2">
    <name type="scientific">Oryza rufipogon</name>
    <name type="common">Brownbeard rice</name>
    <name type="synonym">Asian wild rice</name>
    <dbReference type="NCBI Taxonomy" id="4529"/>
    <lineage>
        <taxon>Eukaryota</taxon>
        <taxon>Viridiplantae</taxon>
        <taxon>Streptophyta</taxon>
        <taxon>Embryophyta</taxon>
        <taxon>Tracheophyta</taxon>
        <taxon>Spermatophyta</taxon>
        <taxon>Magnoliopsida</taxon>
        <taxon>Liliopsida</taxon>
        <taxon>Poales</taxon>
        <taxon>Poaceae</taxon>
        <taxon>BOP clade</taxon>
        <taxon>Oryzoideae</taxon>
        <taxon>Oryzeae</taxon>
        <taxon>Oryzinae</taxon>
        <taxon>Oryza</taxon>
    </lineage>
</organism>
<sequence length="130" mass="14312">MAQELHCKYADLTLWNQNGIAANVCLDHYKLGRNGEDYPEGAASKKLCRNGFTTYMQAGPEPSLIYAFLVNEAEDVVVDEQLRLEERDELVEGLCATSSIVSATVESGVQKHLEPMSHVLPSEEASALIQ</sequence>
<dbReference type="Gramene" id="ORUFI12G02640.1">
    <property type="protein sequence ID" value="ORUFI12G02640.1"/>
    <property type="gene ID" value="ORUFI12G02640"/>
</dbReference>
<dbReference type="AlphaFoldDB" id="A0A0E0RDI7"/>
<dbReference type="HOGENOM" id="CLU_1941369_0_0_1"/>
<dbReference type="Proteomes" id="UP000008022">
    <property type="component" value="Unassembled WGS sequence"/>
</dbReference>
<keyword evidence="2" id="KW-1185">Reference proteome</keyword>
<proteinExistence type="predicted"/>
<name>A0A0E0RDI7_ORYRU</name>
<dbReference type="EnsemblPlants" id="ORUFI12G02640.1">
    <property type="protein sequence ID" value="ORUFI12G02640.1"/>
    <property type="gene ID" value="ORUFI12G02640"/>
</dbReference>
<reference evidence="2" key="1">
    <citation type="submission" date="2013-06" db="EMBL/GenBank/DDBJ databases">
        <authorList>
            <person name="Zhao Q."/>
        </authorList>
    </citation>
    <scope>NUCLEOTIDE SEQUENCE</scope>
    <source>
        <strain evidence="2">cv. W1943</strain>
    </source>
</reference>